<evidence type="ECO:0000313" key="3">
    <source>
        <dbReference type="EMBL" id="MFC5412576.1"/>
    </source>
</evidence>
<keyword evidence="3" id="KW-0808">Transferase</keyword>
<dbReference type="RefSeq" id="WP_379850222.1">
    <property type="nucleotide sequence ID" value="NZ_JBHSMA010000013.1"/>
</dbReference>
<proteinExistence type="predicted"/>
<dbReference type="InterPro" id="IPR001296">
    <property type="entry name" value="Glyco_trans_1"/>
</dbReference>
<name>A0ABW0IJI2_9BACT</name>
<dbReference type="Pfam" id="PF00534">
    <property type="entry name" value="Glycos_transf_1"/>
    <property type="match status" value="1"/>
</dbReference>
<protein>
    <submittedName>
        <fullName evidence="3">Glycosyltransferase family 4 protein</fullName>
        <ecNumber evidence="3">2.4.-.-</ecNumber>
    </submittedName>
</protein>
<evidence type="ECO:0000259" key="1">
    <source>
        <dbReference type="Pfam" id="PF00534"/>
    </source>
</evidence>
<feature type="domain" description="Glycosyl transferase family 1" evidence="1">
    <location>
        <begin position="215"/>
        <end position="352"/>
    </location>
</feature>
<dbReference type="Gene3D" id="3.40.50.2000">
    <property type="entry name" value="Glycogen Phosphorylase B"/>
    <property type="match status" value="2"/>
</dbReference>
<dbReference type="GO" id="GO:0016757">
    <property type="term" value="F:glycosyltransferase activity"/>
    <property type="evidence" value="ECO:0007669"/>
    <property type="project" value="UniProtKB-KW"/>
</dbReference>
<dbReference type="CDD" id="cd03801">
    <property type="entry name" value="GT4_PimA-like"/>
    <property type="match status" value="1"/>
</dbReference>
<dbReference type="InterPro" id="IPR028098">
    <property type="entry name" value="Glyco_trans_4-like_N"/>
</dbReference>
<dbReference type="PANTHER" id="PTHR45947">
    <property type="entry name" value="SULFOQUINOVOSYL TRANSFERASE SQD2"/>
    <property type="match status" value="1"/>
</dbReference>
<evidence type="ECO:0000259" key="2">
    <source>
        <dbReference type="Pfam" id="PF13439"/>
    </source>
</evidence>
<keyword evidence="3" id="KW-0328">Glycosyltransferase</keyword>
<dbReference type="EMBL" id="JBHSMA010000013">
    <property type="protein sequence ID" value="MFC5412576.1"/>
    <property type="molecule type" value="Genomic_DNA"/>
</dbReference>
<keyword evidence="4" id="KW-1185">Reference proteome</keyword>
<dbReference type="Proteomes" id="UP001596106">
    <property type="component" value="Unassembled WGS sequence"/>
</dbReference>
<dbReference type="SUPFAM" id="SSF53756">
    <property type="entry name" value="UDP-Glycosyltransferase/glycogen phosphorylase"/>
    <property type="match status" value="1"/>
</dbReference>
<accession>A0ABW0IJI2</accession>
<reference evidence="4" key="1">
    <citation type="journal article" date="2019" name="Int. J. Syst. Evol. Microbiol.">
        <title>The Global Catalogue of Microorganisms (GCM) 10K type strain sequencing project: providing services to taxonomists for standard genome sequencing and annotation.</title>
        <authorList>
            <consortium name="The Broad Institute Genomics Platform"/>
            <consortium name="The Broad Institute Genome Sequencing Center for Infectious Disease"/>
            <person name="Wu L."/>
            <person name="Ma J."/>
        </authorList>
    </citation>
    <scope>NUCLEOTIDE SEQUENCE [LARGE SCALE GENOMIC DNA]</scope>
    <source>
        <strain evidence="4">CCUG 55250</strain>
    </source>
</reference>
<feature type="domain" description="Glycosyltransferase subfamily 4-like N-terminal" evidence="2">
    <location>
        <begin position="13"/>
        <end position="204"/>
    </location>
</feature>
<gene>
    <name evidence="3" type="ORF">ACFPMF_24840</name>
</gene>
<comment type="caution">
    <text evidence="3">The sequence shown here is derived from an EMBL/GenBank/DDBJ whole genome shotgun (WGS) entry which is preliminary data.</text>
</comment>
<sequence length="394" mass="45764">MKVLIIHNKYSHIGGEDTVVQNEFNLLKNNGIQVELCYFSNDTFIGFKGKIFSPISTIYNFKSAKKLDNLFSNNRPDVIHVHNLFYSASPSILYIAKKHKIPVIMTIHNYRLICPSATLLRNNNICELCTTKFFAYHSIKYKCFQDSYLKTFQLSSLIAIHKIIGTWRNYVDQYIFLTSFAKDKFVSSSFNIPTDKLTVKPNFVMDYGYDFNIPREKFFLFVGRLSKEKGIDFLLDAFSKTNLQLEIIGDGPLLQSVLHMCQNHPNIVYSGRRDASYIRERMKICTALLFPSIWYEGLPMTILEAFSSGTPVIATNINNINEIVKNGYNGHTFKQDNKEEFIEKLHYYIIQQRFDLYINARATYDELYSPDDNFSQLIKIYNDAINHKIFNVLS</sequence>
<organism evidence="3 4">
    <name type="scientific">Larkinella bovis</name>
    <dbReference type="NCBI Taxonomy" id="683041"/>
    <lineage>
        <taxon>Bacteria</taxon>
        <taxon>Pseudomonadati</taxon>
        <taxon>Bacteroidota</taxon>
        <taxon>Cytophagia</taxon>
        <taxon>Cytophagales</taxon>
        <taxon>Spirosomataceae</taxon>
        <taxon>Larkinella</taxon>
    </lineage>
</organism>
<evidence type="ECO:0000313" key="4">
    <source>
        <dbReference type="Proteomes" id="UP001596106"/>
    </source>
</evidence>
<dbReference type="InterPro" id="IPR050194">
    <property type="entry name" value="Glycosyltransferase_grp1"/>
</dbReference>
<dbReference type="PANTHER" id="PTHR45947:SF13">
    <property type="entry name" value="TRANSFERASE"/>
    <property type="match status" value="1"/>
</dbReference>
<dbReference type="EC" id="2.4.-.-" evidence="3"/>
<dbReference type="Pfam" id="PF13439">
    <property type="entry name" value="Glyco_transf_4"/>
    <property type="match status" value="1"/>
</dbReference>